<organism evidence="9 10">
    <name type="scientific">Cordyceps militaris</name>
    <name type="common">Caterpillar fungus</name>
    <name type="synonym">Clavaria militaris</name>
    <dbReference type="NCBI Taxonomy" id="73501"/>
    <lineage>
        <taxon>Eukaryota</taxon>
        <taxon>Fungi</taxon>
        <taxon>Dikarya</taxon>
        <taxon>Ascomycota</taxon>
        <taxon>Pezizomycotina</taxon>
        <taxon>Sordariomycetes</taxon>
        <taxon>Hypocreomycetidae</taxon>
        <taxon>Hypocreales</taxon>
        <taxon>Cordycipitaceae</taxon>
        <taxon>Cordyceps</taxon>
    </lineage>
</organism>
<proteinExistence type="inferred from homology"/>
<dbReference type="PANTHER" id="PTHR22950">
    <property type="entry name" value="AMINO ACID TRANSPORTER"/>
    <property type="match status" value="1"/>
</dbReference>
<feature type="transmembrane region" description="Helical" evidence="7">
    <location>
        <begin position="345"/>
        <end position="365"/>
    </location>
</feature>
<dbReference type="Proteomes" id="UP000323067">
    <property type="component" value="Chromosome iii"/>
</dbReference>
<dbReference type="GO" id="GO:0016020">
    <property type="term" value="C:membrane"/>
    <property type="evidence" value="ECO:0007669"/>
    <property type="project" value="UniProtKB-SubCell"/>
</dbReference>
<comment type="subcellular location">
    <subcellularLocation>
        <location evidence="1">Membrane</location>
        <topology evidence="1">Multi-pass membrane protein</topology>
    </subcellularLocation>
</comment>
<feature type="transmembrane region" description="Helical" evidence="7">
    <location>
        <begin position="164"/>
        <end position="180"/>
    </location>
</feature>
<evidence type="ECO:0000313" key="9">
    <source>
        <dbReference type="EMBL" id="ATY65555.1"/>
    </source>
</evidence>
<feature type="transmembrane region" description="Helical" evidence="7">
    <location>
        <begin position="187"/>
        <end position="208"/>
    </location>
</feature>
<dbReference type="EMBL" id="CP023326">
    <property type="protein sequence ID" value="ATY65555.1"/>
    <property type="molecule type" value="Genomic_DNA"/>
</dbReference>
<evidence type="ECO:0000259" key="8">
    <source>
        <dbReference type="Pfam" id="PF01490"/>
    </source>
</evidence>
<dbReference type="OrthoDB" id="40134at2759"/>
<dbReference type="GO" id="GO:0015179">
    <property type="term" value="F:L-amino acid transmembrane transporter activity"/>
    <property type="evidence" value="ECO:0007669"/>
    <property type="project" value="TreeGrafter"/>
</dbReference>
<evidence type="ECO:0000313" key="10">
    <source>
        <dbReference type="Proteomes" id="UP000323067"/>
    </source>
</evidence>
<evidence type="ECO:0000256" key="3">
    <source>
        <dbReference type="ARBA" id="ARBA00022692"/>
    </source>
</evidence>
<dbReference type="InterPro" id="IPR013057">
    <property type="entry name" value="AA_transpt_TM"/>
</dbReference>
<comment type="similarity">
    <text evidence="2">Belongs to the amino acid/polyamine transporter 2 family.</text>
</comment>
<feature type="transmembrane region" description="Helical" evidence="7">
    <location>
        <begin position="228"/>
        <end position="251"/>
    </location>
</feature>
<feature type="transmembrane region" description="Helical" evidence="7">
    <location>
        <begin position="130"/>
        <end position="152"/>
    </location>
</feature>
<feature type="domain" description="Amino acid transporter transmembrane" evidence="8">
    <location>
        <begin position="50"/>
        <end position="436"/>
    </location>
</feature>
<dbReference type="Pfam" id="PF01490">
    <property type="entry name" value="Aa_trans"/>
    <property type="match status" value="1"/>
</dbReference>
<feature type="compositionally biased region" description="Low complexity" evidence="6">
    <location>
        <begin position="22"/>
        <end position="31"/>
    </location>
</feature>
<evidence type="ECO:0000256" key="2">
    <source>
        <dbReference type="ARBA" id="ARBA00008066"/>
    </source>
</evidence>
<feature type="transmembrane region" description="Helical" evidence="7">
    <location>
        <begin position="305"/>
        <end position="324"/>
    </location>
</feature>
<evidence type="ECO:0000256" key="6">
    <source>
        <dbReference type="SAM" id="MobiDB-lite"/>
    </source>
</evidence>
<feature type="transmembrane region" description="Helical" evidence="7">
    <location>
        <begin position="51"/>
        <end position="70"/>
    </location>
</feature>
<feature type="transmembrane region" description="Helical" evidence="7">
    <location>
        <begin position="76"/>
        <end position="103"/>
    </location>
</feature>
<dbReference type="PANTHER" id="PTHR22950:SF479">
    <property type="entry name" value="AMINO ACID TRANSPORTER (EUROFUNG)-RELATED"/>
    <property type="match status" value="1"/>
</dbReference>
<evidence type="ECO:0000256" key="1">
    <source>
        <dbReference type="ARBA" id="ARBA00004141"/>
    </source>
</evidence>
<evidence type="ECO:0000256" key="5">
    <source>
        <dbReference type="ARBA" id="ARBA00023136"/>
    </source>
</evidence>
<feature type="transmembrane region" description="Helical" evidence="7">
    <location>
        <begin position="263"/>
        <end position="285"/>
    </location>
</feature>
<evidence type="ECO:0000256" key="4">
    <source>
        <dbReference type="ARBA" id="ARBA00022989"/>
    </source>
</evidence>
<keyword evidence="3 7" id="KW-0812">Transmembrane</keyword>
<sequence length="458" mass="49643">MTVAEKKSGHGHNTTLSDDYHSSSGSGADEGSAAHDVFGAEEHHDIKYKRLSWQLVAILMIAEIVSNGMLSLPSAFAVVGMVPGIIIVAFLGIFATYTSWLLVQFKLRHPEVHTMADAGYIMFGPVGREIMAFGTFAFAIFATGSQLLAGQIALATLSDSKLCNLVYTAIFTVASLAVSLPRTFHGLGYVSILSVLSILIAGLVAMGAAGKEPVIGRSVEVVVTSDFYAAFASITNPVFSFAGHFMFFVLISEMKEPKHAMRSAYCLQTFTTIYYIIFAAVTYGYLGSKVLSPSFSSLSPYWAKVSYGIAIPNLLLAAALYAHTAAKVIFVRLFRKSDHLHSHTVLGWGVWIVLVVFCNILAFLLATGVPIFNYLVGLAASLFAAWFTYGVAGMFWLHDSYHDGAGFLEWRRQWGQFLLCAFTVLAGAFICVAGLYVTIRQLIDAYAHGLVAKPFSCS</sequence>
<feature type="transmembrane region" description="Helical" evidence="7">
    <location>
        <begin position="417"/>
        <end position="439"/>
    </location>
</feature>
<feature type="transmembrane region" description="Helical" evidence="7">
    <location>
        <begin position="371"/>
        <end position="397"/>
    </location>
</feature>
<protein>
    <submittedName>
        <fullName evidence="9">Amino acid transporter</fullName>
    </submittedName>
</protein>
<dbReference type="VEuPathDB" id="FungiDB:CCM_08495"/>
<keyword evidence="4 7" id="KW-1133">Transmembrane helix</keyword>
<dbReference type="VEuPathDB" id="FungiDB:A9K55_002073"/>
<name>A0A2H4SR20_CORMI</name>
<gene>
    <name evidence="9" type="ORF">A9K55_002073</name>
</gene>
<reference evidence="9 10" key="1">
    <citation type="journal article" date="2017" name="BMC Genomics">
        <title>Chromosome level assembly and secondary metabolite potential of the parasitic fungus Cordyceps militaris.</title>
        <authorList>
            <person name="Kramer G.J."/>
            <person name="Nodwell J.R."/>
        </authorList>
    </citation>
    <scope>NUCLEOTIDE SEQUENCE [LARGE SCALE GENOMIC DNA]</scope>
    <source>
        <strain evidence="9 10">ATCC 34164</strain>
    </source>
</reference>
<evidence type="ECO:0000256" key="7">
    <source>
        <dbReference type="SAM" id="Phobius"/>
    </source>
</evidence>
<accession>A0A2H4SR20</accession>
<dbReference type="AlphaFoldDB" id="A0A2H4SR20"/>
<feature type="region of interest" description="Disordered" evidence="6">
    <location>
        <begin position="1"/>
        <end position="33"/>
    </location>
</feature>
<keyword evidence="5 7" id="KW-0472">Membrane</keyword>